<organism evidence="1 2">
    <name type="scientific">Palleniella muris</name>
    <dbReference type="NCBI Taxonomy" id="3038145"/>
    <lineage>
        <taxon>Bacteria</taxon>
        <taxon>Pseudomonadati</taxon>
        <taxon>Bacteroidota</taxon>
        <taxon>Bacteroidia</taxon>
        <taxon>Bacteroidales</taxon>
        <taxon>Prevotellaceae</taxon>
        <taxon>Palleniella</taxon>
    </lineage>
</organism>
<name>A0AC61QU27_9BACT</name>
<accession>A0AC61QU27</accession>
<evidence type="ECO:0000313" key="2">
    <source>
        <dbReference type="Proteomes" id="UP000308886"/>
    </source>
</evidence>
<protein>
    <submittedName>
        <fullName evidence="1">M23 family metallopeptidase</fullName>
    </submittedName>
</protein>
<sequence length="274" mass="30592">MEYTQEMNLQSESGYCMPFNDKKEEVVLTRTYGKQEDGSFNHGIDLAADRYVLRAVADGIVTAIGTDRVHGLYQTARYGKYDVTYGGIRNAMVAFGKRVKAGSILSISGNTLHLEVKYDGAEIDPVEFLKMLFGNMKMSGTESGMPDFETLDMDIPTDYDENMEEIEGLMARFYPEYLMEVAGGLYVVPDKTEQSLRNIFSLSAARSYFYDAIPSMANPLGLSERSVPIAAKVQNLLIGDFLNYLALRHRIFLSVMDEASKKKAMTKPSPPPES</sequence>
<comment type="caution">
    <text evidence="1">The sequence shown here is derived from an EMBL/GenBank/DDBJ whole genome shotgun (WGS) entry which is preliminary data.</text>
</comment>
<reference evidence="1" key="1">
    <citation type="submission" date="2019-04" db="EMBL/GenBank/DDBJ databases">
        <title>Microbes associate with the intestines of laboratory mice.</title>
        <authorList>
            <person name="Navarre W."/>
            <person name="Wong E."/>
            <person name="Huang K."/>
            <person name="Tropini C."/>
            <person name="Ng K."/>
            <person name="Yu B."/>
        </authorList>
    </citation>
    <scope>NUCLEOTIDE SEQUENCE</scope>
    <source>
        <strain evidence="1">NM73_A23</strain>
    </source>
</reference>
<dbReference type="EMBL" id="SRZC01000002">
    <property type="protein sequence ID" value="TGX83990.1"/>
    <property type="molecule type" value="Genomic_DNA"/>
</dbReference>
<proteinExistence type="predicted"/>
<keyword evidence="2" id="KW-1185">Reference proteome</keyword>
<dbReference type="Proteomes" id="UP000308886">
    <property type="component" value="Unassembled WGS sequence"/>
</dbReference>
<gene>
    <name evidence="1" type="ORF">E5358_02125</name>
</gene>
<evidence type="ECO:0000313" key="1">
    <source>
        <dbReference type="EMBL" id="TGX83990.1"/>
    </source>
</evidence>